<dbReference type="Proteomes" id="UP000068382">
    <property type="component" value="Unassembled WGS sequence"/>
</dbReference>
<dbReference type="EMBL" id="LPUY01000032">
    <property type="protein sequence ID" value="KUP94066.1"/>
    <property type="molecule type" value="Genomic_DNA"/>
</dbReference>
<keyword evidence="3" id="KW-1185">Reference proteome</keyword>
<name>A0A132C0K7_9RHOB</name>
<dbReference type="Pfam" id="PF12599">
    <property type="entry name" value="DUF3768"/>
    <property type="match status" value="1"/>
</dbReference>
<organism evidence="2 3">
    <name type="scientific">Tritonibacter horizontis</name>
    <dbReference type="NCBI Taxonomy" id="1768241"/>
    <lineage>
        <taxon>Bacteria</taxon>
        <taxon>Pseudomonadati</taxon>
        <taxon>Pseudomonadota</taxon>
        <taxon>Alphaproteobacteria</taxon>
        <taxon>Rhodobacterales</taxon>
        <taxon>Paracoccaceae</taxon>
        <taxon>Tritonibacter</taxon>
    </lineage>
</organism>
<feature type="transmembrane region" description="Helical" evidence="1">
    <location>
        <begin position="82"/>
        <end position="101"/>
    </location>
</feature>
<proteinExistence type="predicted"/>
<keyword evidence="1" id="KW-0812">Transmembrane</keyword>
<evidence type="ECO:0000313" key="2">
    <source>
        <dbReference type="EMBL" id="KUP94066.1"/>
    </source>
</evidence>
<comment type="caution">
    <text evidence="2">The sequence shown here is derived from an EMBL/GenBank/DDBJ whole genome shotgun (WGS) entry which is preliminary data.</text>
</comment>
<protein>
    <recommendedName>
        <fullName evidence="4">DUF3768 domain-containing protein</fullName>
    </recommendedName>
</protein>
<evidence type="ECO:0008006" key="4">
    <source>
        <dbReference type="Google" id="ProtNLM"/>
    </source>
</evidence>
<keyword evidence="1" id="KW-0472">Membrane</keyword>
<feature type="transmembrane region" description="Helical" evidence="1">
    <location>
        <begin position="171"/>
        <end position="189"/>
    </location>
</feature>
<keyword evidence="1" id="KW-1133">Transmembrane helix</keyword>
<evidence type="ECO:0000313" key="3">
    <source>
        <dbReference type="Proteomes" id="UP000068382"/>
    </source>
</evidence>
<feature type="transmembrane region" description="Helical" evidence="1">
    <location>
        <begin position="113"/>
        <end position="136"/>
    </location>
</feature>
<reference evidence="2 3" key="1">
    <citation type="submission" date="2015-12" db="EMBL/GenBank/DDBJ databases">
        <title>Genome sequence of the marine Rhodobacteraceae strain O3.65, Candidatus Tritonibacter horizontis.</title>
        <authorList>
            <person name="Poehlein A."/>
            <person name="Giebel H.A."/>
            <person name="Voget S."/>
            <person name="Brinkhoff T."/>
        </authorList>
    </citation>
    <scope>NUCLEOTIDE SEQUENCE [LARGE SCALE GENOMIC DNA]</scope>
    <source>
        <strain evidence="2 3">O3.65</strain>
    </source>
</reference>
<accession>A0A132C0K7</accession>
<gene>
    <name evidence="2" type="ORF">TRIHO_10460</name>
</gene>
<dbReference type="AlphaFoldDB" id="A0A132C0K7"/>
<evidence type="ECO:0000256" key="1">
    <source>
        <dbReference type="SAM" id="Phobius"/>
    </source>
</evidence>
<dbReference type="InterPro" id="IPR022243">
    <property type="entry name" value="DUF3768"/>
</dbReference>
<dbReference type="PATRIC" id="fig|1768241.3.peg.1085"/>
<sequence length="348" mass="38399">MVPKRRFNILDLKPYMCQRSNMQRFFSVDMPGVQFVSIVLAFSLAALLAVLCLYILLSPGFAAALAAGGPSLARFLRQVTTNGLPVVFAINYVSFFLFAVIQKPKVARRDTAFFVLVDILLRAILFPSLHALIYVLSADWFESFGGSRATALSVVAPTLARSAFFENISGVYLYATMISALPLYVSAFGQSEFLGPTVRRLPIKAGFEKGVSNLSKEIPMSMNVQPQPDRPDPTVIAVQNDAFRKLACLGVPPAQPIQGRMHVTRALMEAGDGFMAEAVKATGEFATFEPENDPEGWHDFGAVEIRGETVFWKIDLYEADSDFRYGAETPDNPATTMRVLTIMLARDW</sequence>